<evidence type="ECO:0008006" key="3">
    <source>
        <dbReference type="Google" id="ProtNLM"/>
    </source>
</evidence>
<evidence type="ECO:0000313" key="1">
    <source>
        <dbReference type="EMBL" id="KAL1609680.1"/>
    </source>
</evidence>
<evidence type="ECO:0000313" key="2">
    <source>
        <dbReference type="Proteomes" id="UP001521222"/>
    </source>
</evidence>
<proteinExistence type="predicted"/>
<dbReference type="Proteomes" id="UP001521222">
    <property type="component" value="Unassembled WGS sequence"/>
</dbReference>
<dbReference type="SUPFAM" id="SSF54909">
    <property type="entry name" value="Dimeric alpha+beta barrel"/>
    <property type="match status" value="1"/>
</dbReference>
<reference evidence="1 2" key="1">
    <citation type="submission" date="2024-02" db="EMBL/GenBank/DDBJ databases">
        <title>De novo assembly and annotation of 12 fungi associated with fruit tree decline syndrome in Ontario, Canada.</title>
        <authorList>
            <person name="Sulman M."/>
            <person name="Ellouze W."/>
            <person name="Ilyukhin E."/>
        </authorList>
    </citation>
    <scope>NUCLEOTIDE SEQUENCE [LARGE SCALE GENOMIC DNA]</scope>
    <source>
        <strain evidence="1 2">M97-236</strain>
    </source>
</reference>
<accession>A0ABR3RZ26</accession>
<sequence length="241" mass="26278">MASGAGVLWVSSKIVEPGKLSVKEFDNWYENEHALEVLSLPGIPSGIRYTATSPPAPSPHLITYEFPDLSYTTSPAFQAVANQALSQQLIDRIYAHASFDIRFYAELPTPSPPLAAPHHAPSHPDANLALASITLSPADGKEAEFLLWFARDLLEGLSNISTFVRARRFEFVNGVVRERNVVSTPGAPRYLVLAKFEGGVQGVKEEVERLVGKGPAGVDVGWFDVKKVWAEGDVEKIAEQP</sequence>
<dbReference type="InterPro" id="IPR011008">
    <property type="entry name" value="Dimeric_a/b-barrel"/>
</dbReference>
<protein>
    <recommendedName>
        <fullName evidence="3">EthD domain-containing protein</fullName>
    </recommendedName>
</protein>
<gene>
    <name evidence="1" type="ORF">SLS59_001189</name>
</gene>
<name>A0ABR3RZ26_9PLEO</name>
<organism evidence="1 2">
    <name type="scientific">Nothophoma quercina</name>
    <dbReference type="NCBI Taxonomy" id="749835"/>
    <lineage>
        <taxon>Eukaryota</taxon>
        <taxon>Fungi</taxon>
        <taxon>Dikarya</taxon>
        <taxon>Ascomycota</taxon>
        <taxon>Pezizomycotina</taxon>
        <taxon>Dothideomycetes</taxon>
        <taxon>Pleosporomycetidae</taxon>
        <taxon>Pleosporales</taxon>
        <taxon>Pleosporineae</taxon>
        <taxon>Didymellaceae</taxon>
        <taxon>Nothophoma</taxon>
    </lineage>
</organism>
<keyword evidence="2" id="KW-1185">Reference proteome</keyword>
<comment type="caution">
    <text evidence="1">The sequence shown here is derived from an EMBL/GenBank/DDBJ whole genome shotgun (WGS) entry which is preliminary data.</text>
</comment>
<dbReference type="EMBL" id="JAKIXB020000003">
    <property type="protein sequence ID" value="KAL1609680.1"/>
    <property type="molecule type" value="Genomic_DNA"/>
</dbReference>